<dbReference type="EMBL" id="AYTF01000002">
    <property type="protein sequence ID" value="ESV62326.1"/>
    <property type="molecule type" value="Genomic_DNA"/>
</dbReference>
<protein>
    <submittedName>
        <fullName evidence="1">Putative gp11</fullName>
    </submittedName>
</protein>
<name>A0A829MD32_9MYCO</name>
<evidence type="ECO:0000313" key="2">
    <source>
        <dbReference type="Proteomes" id="UP000018502"/>
    </source>
</evidence>
<gene>
    <name evidence="1" type="ORF">L833_4731</name>
</gene>
<dbReference type="Proteomes" id="UP000018502">
    <property type="component" value="Unassembled WGS sequence"/>
</dbReference>
<evidence type="ECO:0000313" key="1">
    <source>
        <dbReference type="EMBL" id="ESV62326.1"/>
    </source>
</evidence>
<comment type="caution">
    <text evidence="1">The sequence shown here is derived from an EMBL/GenBank/DDBJ whole genome shotgun (WGS) entry which is preliminary data.</text>
</comment>
<reference evidence="1 2" key="1">
    <citation type="journal article" date="2014" name="Emerg. Infect. Dis.">
        <title>High-level Relatedness among Mycobacterium abscessus subsp. massiliense Strains from Widely Separated Outbreaks.</title>
        <authorList>
            <person name="Tettelin H."/>
            <person name="Davidson R.M."/>
            <person name="Agrawal S."/>
            <person name="Aitken M.L."/>
            <person name="Shallom S."/>
            <person name="Hasan N.A."/>
            <person name="Strong M."/>
            <person name="Nogueira de Moura V.C."/>
            <person name="De Groote M.A."/>
            <person name="Duarte R.S."/>
            <person name="Hine E."/>
            <person name="Parankush S."/>
            <person name="Su Q."/>
            <person name="Daugherty S.C."/>
            <person name="Fraser C.M."/>
            <person name="Brown-Elliott B.A."/>
            <person name="Wallace R.J.Jr."/>
            <person name="Holland S.M."/>
            <person name="Sampaio E.P."/>
            <person name="Olivier K.N."/>
            <person name="Jackson M."/>
            <person name="Zelazny A.M."/>
        </authorList>
    </citation>
    <scope>NUCLEOTIDE SEQUENCE [LARGE SCALE GENOMIC DNA]</scope>
    <source>
        <strain evidence="1 2">MAB_091912_2446</strain>
    </source>
</reference>
<organism evidence="1 2">
    <name type="scientific">Mycobacteroides abscessus MAB_091912_2446</name>
    <dbReference type="NCBI Taxonomy" id="1335414"/>
    <lineage>
        <taxon>Bacteria</taxon>
        <taxon>Bacillati</taxon>
        <taxon>Actinomycetota</taxon>
        <taxon>Actinomycetes</taxon>
        <taxon>Mycobacteriales</taxon>
        <taxon>Mycobacteriaceae</taxon>
        <taxon>Mycobacteroides</taxon>
        <taxon>Mycobacteroides abscessus</taxon>
    </lineage>
</organism>
<sequence length="137" mass="15085">MSDLLDEDAPDAEDFVICAMASVMACSGEKFSGDEWPFCIVQRVAGADLPDEGIDYPVVQLDFYAPGIQAAKAAANEGHRRMMYLARNLVDINMSDGSIANADYVKTFQKAVKLPYADDLIRRYSARYELGLSYVAV</sequence>
<accession>A0A829MD32</accession>
<dbReference type="AlphaFoldDB" id="A0A829MD32"/>
<proteinExistence type="predicted"/>